<comment type="subcellular location">
    <subcellularLocation>
        <location evidence="5">Mitochondrion inner membrane</location>
    </subcellularLocation>
</comment>
<dbReference type="EC" id="2.1.4.1" evidence="5"/>
<organism evidence="6 7">
    <name type="scientific">Sinocyclocheilus anshuiensis</name>
    <dbReference type="NCBI Taxonomy" id="1608454"/>
    <lineage>
        <taxon>Eukaryota</taxon>
        <taxon>Metazoa</taxon>
        <taxon>Chordata</taxon>
        <taxon>Craniata</taxon>
        <taxon>Vertebrata</taxon>
        <taxon>Euteleostomi</taxon>
        <taxon>Actinopterygii</taxon>
        <taxon>Neopterygii</taxon>
        <taxon>Teleostei</taxon>
        <taxon>Ostariophysi</taxon>
        <taxon>Cypriniformes</taxon>
        <taxon>Cyprinidae</taxon>
        <taxon>Cyprininae</taxon>
        <taxon>Sinocyclocheilus</taxon>
    </lineage>
</organism>
<feature type="active site" evidence="4">
    <location>
        <position position="230"/>
    </location>
</feature>
<comment type="function">
    <text evidence="5">Catalyzes the biosynthesis of guanidinoacetate, the immediate precursor of creatine. Creatine plays a vital role in energy metabolism in muscle tissues. May play a role in embryonic and central nervous system development.</text>
</comment>
<dbReference type="Gene3D" id="3.75.10.10">
    <property type="entry name" value="L-arginine/glycine Amidinotransferase, Chain A"/>
    <property type="match status" value="1"/>
</dbReference>
<reference evidence="6" key="1">
    <citation type="submission" date="2025-08" db="UniProtKB">
        <authorList>
            <consortium name="Ensembl"/>
        </authorList>
    </citation>
    <scope>IDENTIFICATION</scope>
</reference>
<name>A0A671K0U8_9TELE</name>
<feature type="active site" description="Amidino-cysteine intermediate" evidence="4">
    <location>
        <position position="383"/>
    </location>
</feature>
<dbReference type="SUPFAM" id="SSF55909">
    <property type="entry name" value="Pentein"/>
    <property type="match status" value="1"/>
</dbReference>
<dbReference type="UniPathway" id="UPA00104">
    <property type="reaction ID" value="UER00579"/>
</dbReference>
<reference evidence="6" key="2">
    <citation type="submission" date="2025-09" db="UniProtKB">
        <authorList>
            <consortium name="Ensembl"/>
        </authorList>
    </citation>
    <scope>IDENTIFICATION</scope>
</reference>
<evidence type="ECO:0000256" key="2">
    <source>
        <dbReference type="ARBA" id="ARBA00006943"/>
    </source>
</evidence>
<evidence type="ECO:0000256" key="1">
    <source>
        <dbReference type="ARBA" id="ARBA00004858"/>
    </source>
</evidence>
<keyword evidence="5" id="KW-0999">Mitochondrion inner membrane</keyword>
<dbReference type="InterPro" id="IPR033195">
    <property type="entry name" value="AmidinoTrfase"/>
</dbReference>
<evidence type="ECO:0000313" key="7">
    <source>
        <dbReference type="Proteomes" id="UP000472260"/>
    </source>
</evidence>
<evidence type="ECO:0000313" key="6">
    <source>
        <dbReference type="Ensembl" id="ENSSANP00000000585.1"/>
    </source>
</evidence>
<keyword evidence="5" id="KW-0496">Mitochondrion</keyword>
<feature type="active site" evidence="4">
    <location>
        <position position="279"/>
    </location>
</feature>
<dbReference type="PANTHER" id="PTHR10488">
    <property type="entry name" value="GLYCINE AMIDINOTRANSFERASE, MITOCHONDRIAL"/>
    <property type="match status" value="1"/>
</dbReference>
<keyword evidence="5" id="KW-0472">Membrane</keyword>
<dbReference type="GO" id="GO:0005758">
    <property type="term" value="C:mitochondrial intermembrane space"/>
    <property type="evidence" value="ECO:0007669"/>
    <property type="project" value="TreeGrafter"/>
</dbReference>
<evidence type="ECO:0000256" key="3">
    <source>
        <dbReference type="ARBA" id="ARBA00022679"/>
    </source>
</evidence>
<sequence>MLRVRCLRGGSRGAEAAHLIGAMVGRAVSGWVSRAFRSTSSSAAALQLTADEPVTEYTPEDCPVCAHNEWDPLEEVIVGRAENACVPPFTVEVKVQPVKCRLIADADVLCLITYENITVRIIKGVTSEYFHTHAGFAGMYAAMPRDILIVVGNEIIEAPMAWRARFFEYRAYRPLIKEYFRRGAKWTTAPKPTMSDELYDQEYPIRTVEDRHKLAAQGKFVTTEYEPCFDAADFIRAGTDIFVQRSQVTNFMGIEWMRRHLAPTYKIHIISFKDPNPMHIDATFNIIGPGLVLSNPDRPCRQIEMFKKAGWTVVTPPAPLIPDNHPLWMSSKWLSMNVLMLDEKRVMVDANESNIQKMFESLGIQTIRVSIRHANSLGGGFHCWTTDVRRRGTLQSYFL</sequence>
<keyword evidence="3 5" id="KW-0808">Transferase</keyword>
<comment type="pathway">
    <text evidence="1 5">Amine and polyamine biosynthesis; creatine biosynthesis; creatine from L-arginine and glycine: step 1/2.</text>
</comment>
<dbReference type="GO" id="GO:0005743">
    <property type="term" value="C:mitochondrial inner membrane"/>
    <property type="evidence" value="ECO:0007669"/>
    <property type="project" value="UniProtKB-SubCell"/>
</dbReference>
<dbReference type="AlphaFoldDB" id="A0A671K0U8"/>
<accession>A0A671K0U8</accession>
<evidence type="ECO:0000256" key="5">
    <source>
        <dbReference type="RuleBase" id="RU367092"/>
    </source>
</evidence>
<dbReference type="CDD" id="cd21136">
    <property type="entry name" value="amidinotransferase_AGAT-like"/>
    <property type="match status" value="1"/>
</dbReference>
<protein>
    <recommendedName>
        <fullName evidence="5">Glycine amidinotransferase</fullName>
        <ecNumber evidence="5">2.1.4.1</ecNumber>
    </recommendedName>
    <alternativeName>
        <fullName evidence="5">L-arginine:glycine amidinotransferase</fullName>
    </alternativeName>
</protein>
<dbReference type="GO" id="GO:0015068">
    <property type="term" value="F:glycine amidinotransferase activity"/>
    <property type="evidence" value="ECO:0007669"/>
    <property type="project" value="UniProtKB-UniRule"/>
</dbReference>
<gene>
    <name evidence="6" type="primary">LOC107665388</name>
</gene>
<dbReference type="PANTHER" id="PTHR10488:SF1">
    <property type="entry name" value="GLYCINE AMIDINOTRANSFERASE, MITOCHONDRIAL"/>
    <property type="match status" value="1"/>
</dbReference>
<comment type="catalytic activity">
    <reaction evidence="5">
        <text>L-arginine + glycine = guanidinoacetate + L-ornithine</text>
        <dbReference type="Rhea" id="RHEA:13201"/>
        <dbReference type="ChEBI" id="CHEBI:32682"/>
        <dbReference type="ChEBI" id="CHEBI:46911"/>
        <dbReference type="ChEBI" id="CHEBI:57305"/>
        <dbReference type="ChEBI" id="CHEBI:57742"/>
        <dbReference type="EC" id="2.1.4.1"/>
    </reaction>
</comment>
<evidence type="ECO:0000256" key="4">
    <source>
        <dbReference type="PIRSR" id="PIRSR633195-1"/>
    </source>
</evidence>
<dbReference type="Proteomes" id="UP000472260">
    <property type="component" value="Unassembled WGS sequence"/>
</dbReference>
<comment type="similarity">
    <text evidence="2 5">Belongs to the amidinotransferase family.</text>
</comment>
<proteinExistence type="inferred from homology"/>
<comment type="subunit">
    <text evidence="5">Homodimer.</text>
</comment>
<dbReference type="GO" id="GO:0006601">
    <property type="term" value="P:creatine biosynthetic process"/>
    <property type="evidence" value="ECO:0007669"/>
    <property type="project" value="UniProtKB-UniRule"/>
</dbReference>
<dbReference type="Ensembl" id="ENSSANT00000000652.1">
    <property type="protein sequence ID" value="ENSSANP00000000585.1"/>
    <property type="gene ID" value="ENSSANG00000000406.1"/>
</dbReference>
<keyword evidence="7" id="KW-1185">Reference proteome</keyword>